<protein>
    <submittedName>
        <fullName evidence="1">Xanthohumol 4'-O-methyltransferase</fullName>
    </submittedName>
</protein>
<accession>A0A438EFC8</accession>
<dbReference type="GO" id="GO:0032259">
    <property type="term" value="P:methylation"/>
    <property type="evidence" value="ECO:0007669"/>
    <property type="project" value="UniProtKB-KW"/>
</dbReference>
<dbReference type="PROSITE" id="PS51683">
    <property type="entry name" value="SAM_OMT_II"/>
    <property type="match status" value="1"/>
</dbReference>
<dbReference type="GO" id="GO:0008168">
    <property type="term" value="F:methyltransferase activity"/>
    <property type="evidence" value="ECO:0007669"/>
    <property type="project" value="UniProtKB-KW"/>
</dbReference>
<reference evidence="1 2" key="1">
    <citation type="journal article" date="2018" name="PLoS Genet.">
        <title>Population sequencing reveals clonal diversity and ancestral inbreeding in the grapevine cultivar Chardonnay.</title>
        <authorList>
            <person name="Roach M.J."/>
            <person name="Johnson D.L."/>
            <person name="Bohlmann J."/>
            <person name="van Vuuren H.J."/>
            <person name="Jones S.J."/>
            <person name="Pretorius I.S."/>
            <person name="Schmidt S.A."/>
            <person name="Borneman A.R."/>
        </authorList>
    </citation>
    <scope>NUCLEOTIDE SEQUENCE [LARGE SCALE GENOMIC DNA]</scope>
    <source>
        <strain evidence="2">cv. Chardonnay</strain>
        <tissue evidence="1">Leaf</tissue>
    </source>
</reference>
<sequence>MIAHSSNGKEGTEVEWKKSLEEGGFPRYRILKIATLQMIIEAYPE</sequence>
<keyword evidence="1" id="KW-0489">Methyltransferase</keyword>
<organism evidence="1 2">
    <name type="scientific">Vitis vinifera</name>
    <name type="common">Grape</name>
    <dbReference type="NCBI Taxonomy" id="29760"/>
    <lineage>
        <taxon>Eukaryota</taxon>
        <taxon>Viridiplantae</taxon>
        <taxon>Streptophyta</taxon>
        <taxon>Embryophyta</taxon>
        <taxon>Tracheophyta</taxon>
        <taxon>Spermatophyta</taxon>
        <taxon>Magnoliopsida</taxon>
        <taxon>eudicotyledons</taxon>
        <taxon>Gunneridae</taxon>
        <taxon>Pentapetalae</taxon>
        <taxon>rosids</taxon>
        <taxon>Vitales</taxon>
        <taxon>Vitaceae</taxon>
        <taxon>Viteae</taxon>
        <taxon>Vitis</taxon>
    </lineage>
</organism>
<gene>
    <name evidence="1" type="primary">OMT2_0</name>
    <name evidence="1" type="ORF">CK203_081711</name>
</gene>
<dbReference type="InterPro" id="IPR016461">
    <property type="entry name" value="COMT-like"/>
</dbReference>
<keyword evidence="1" id="KW-0808">Transferase</keyword>
<proteinExistence type="predicted"/>
<dbReference type="InterPro" id="IPR029063">
    <property type="entry name" value="SAM-dependent_MTases_sf"/>
</dbReference>
<dbReference type="Proteomes" id="UP000288805">
    <property type="component" value="Unassembled WGS sequence"/>
</dbReference>
<comment type="caution">
    <text evidence="1">The sequence shown here is derived from an EMBL/GenBank/DDBJ whole genome shotgun (WGS) entry which is preliminary data.</text>
</comment>
<evidence type="ECO:0000313" key="1">
    <source>
        <dbReference type="EMBL" id="RVW46409.1"/>
    </source>
</evidence>
<dbReference type="Gene3D" id="3.40.50.150">
    <property type="entry name" value="Vaccinia Virus protein VP39"/>
    <property type="match status" value="1"/>
</dbReference>
<dbReference type="EMBL" id="QGNW01001303">
    <property type="protein sequence ID" value="RVW46409.1"/>
    <property type="molecule type" value="Genomic_DNA"/>
</dbReference>
<dbReference type="AlphaFoldDB" id="A0A438EFC8"/>
<evidence type="ECO:0000313" key="2">
    <source>
        <dbReference type="Proteomes" id="UP000288805"/>
    </source>
</evidence>
<name>A0A438EFC8_VITVI</name>